<name>A0A5P9XMZ8_ACITH</name>
<dbReference type="AlphaFoldDB" id="A0A5P9XMZ8"/>
<dbReference type="KEGG" id="atx:GCD22_00923"/>
<gene>
    <name evidence="1" type="ORF">GCD22_00923</name>
</gene>
<organism evidence="1 2">
    <name type="scientific">Acidithiobacillus thiooxidans ATCC 19377</name>
    <dbReference type="NCBI Taxonomy" id="637390"/>
    <lineage>
        <taxon>Bacteria</taxon>
        <taxon>Pseudomonadati</taxon>
        <taxon>Pseudomonadota</taxon>
        <taxon>Acidithiobacillia</taxon>
        <taxon>Acidithiobacillales</taxon>
        <taxon>Acidithiobacillaceae</taxon>
        <taxon>Acidithiobacillus</taxon>
    </lineage>
</organism>
<sequence length="143" mass="16108">MQAQDLPKALNISEGDYQKLISGPEQSLTLSATVFAQVADWLQISIVGTLAAAGVGDFDARHDQHLKSQCIDFALDKIARHPVLGKLLPVEIYLAEERVRESFVRLYQEEMGTQLIPEEVDWDEILDAMIVLQVQSRAYRQQI</sequence>
<evidence type="ECO:0000313" key="2">
    <source>
        <dbReference type="Proteomes" id="UP000363590"/>
    </source>
</evidence>
<dbReference type="Proteomes" id="UP000363590">
    <property type="component" value="Chromosome"/>
</dbReference>
<dbReference type="GeneID" id="60695319"/>
<dbReference type="EMBL" id="CP045571">
    <property type="protein sequence ID" value="QFX95365.1"/>
    <property type="molecule type" value="Genomic_DNA"/>
</dbReference>
<protein>
    <submittedName>
        <fullName evidence="1">Uncharacterized protein</fullName>
    </submittedName>
</protein>
<proteinExistence type="predicted"/>
<evidence type="ECO:0000313" key="1">
    <source>
        <dbReference type="EMBL" id="QFX95365.1"/>
    </source>
</evidence>
<reference evidence="1 2" key="1">
    <citation type="submission" date="2019-10" db="EMBL/GenBank/DDBJ databases">
        <authorList>
            <person name="Wang R."/>
        </authorList>
    </citation>
    <scope>NUCLEOTIDE SEQUENCE [LARGE SCALE GENOMIC DNA]</scope>
    <source>
        <strain evidence="1 2">ATCC 19377</strain>
    </source>
</reference>
<accession>A0A5P9XMZ8</accession>
<dbReference type="RefSeq" id="WP_153940465.1">
    <property type="nucleotide sequence ID" value="NZ_CP045571.1"/>
</dbReference>